<name>A0AAE4FP89_9CYAN</name>
<accession>A0AAE4FP89</accession>
<evidence type="ECO:0000256" key="1">
    <source>
        <dbReference type="ARBA" id="ARBA00005662"/>
    </source>
</evidence>
<comment type="caution">
    <text evidence="4">The sequence shown here is derived from an EMBL/GenBank/DDBJ whole genome shotgun (WGS) entry which is preliminary data.</text>
</comment>
<gene>
    <name evidence="4" type="ORF">RIF25_02790</name>
</gene>
<dbReference type="CDD" id="cd07381">
    <property type="entry name" value="MPP_CapA"/>
    <property type="match status" value="1"/>
</dbReference>
<feature type="region of interest" description="Disordered" evidence="2">
    <location>
        <begin position="544"/>
        <end position="574"/>
    </location>
</feature>
<comment type="similarity">
    <text evidence="1">Belongs to the CapA family.</text>
</comment>
<dbReference type="Proteomes" id="UP001268256">
    <property type="component" value="Unassembled WGS sequence"/>
</dbReference>
<sequence length="574" mass="61995">MQATLEQIWHAARQGEPTAIATLINRSLHPKGIHVLARRQGSCLQIMLEATKSLPPDRCLQYILKGLRKLDPDGILNVRLHGRLLGDEWPEWTETLELKTTLPSSAPPAVQSTATPVLKIPVDAAIVANGIEKTVTPAMIGTSPAIQLPATALPIVPEPATPVLKRTHPGLLLLGLGTSLILAWVWYVQNVLPEGLSDLPNWASFASNPSSNTPSPAPEAAPTATPDSSTPAPVTVPERQTIRLKAVGDMVPGTSYPVRRKPQDPNSLLAKIKPYLQGADILFGNYESTLTNHPYPFKNTSKGMVFAFRSPPEYAKIFQAVGFNVLNIANNHSYDFNEKGFRDTMRSIEQAGMKAVGDKDQIVYITANGITTAWIGFATYHGQNRVQDIKAGQALVKKANQNADVVVISFHAGAEGADAVRTRNKVEYFYGEDRGNIVQFSRAMVDAGADLILGHGPHVPRALELYNGRLIAYSLGNFLGYKSFSTVGNLGKSLILEAELDATGQFVGGKVIPVKLDDSGIPQLDNNFATVKLIRNLTQSDFPQTPLTIGRFGELSPPEPISPSPSSPSPGEKP</sequence>
<dbReference type="SMART" id="SM00854">
    <property type="entry name" value="PGA_cap"/>
    <property type="match status" value="1"/>
</dbReference>
<dbReference type="Gene3D" id="3.60.21.10">
    <property type="match status" value="1"/>
</dbReference>
<dbReference type="Pfam" id="PF09587">
    <property type="entry name" value="PGA_cap"/>
    <property type="match status" value="1"/>
</dbReference>
<feature type="compositionally biased region" description="Pro residues" evidence="2">
    <location>
        <begin position="557"/>
        <end position="568"/>
    </location>
</feature>
<evidence type="ECO:0000256" key="2">
    <source>
        <dbReference type="SAM" id="MobiDB-lite"/>
    </source>
</evidence>
<dbReference type="RefSeq" id="WP_322877035.1">
    <property type="nucleotide sequence ID" value="NZ_JAVMIP010000002.1"/>
</dbReference>
<feature type="region of interest" description="Disordered" evidence="2">
    <location>
        <begin position="207"/>
        <end position="236"/>
    </location>
</feature>
<dbReference type="AlphaFoldDB" id="A0AAE4FP89"/>
<evidence type="ECO:0000259" key="3">
    <source>
        <dbReference type="SMART" id="SM00854"/>
    </source>
</evidence>
<dbReference type="SUPFAM" id="SSF56300">
    <property type="entry name" value="Metallo-dependent phosphatases"/>
    <property type="match status" value="1"/>
</dbReference>
<reference evidence="5" key="1">
    <citation type="submission" date="2023-07" db="EMBL/GenBank/DDBJ databases">
        <authorList>
            <person name="Luz R."/>
            <person name="Cordeiro R."/>
            <person name="Fonseca A."/>
            <person name="Goncalves V."/>
        </authorList>
    </citation>
    <scope>NUCLEOTIDE SEQUENCE [LARGE SCALE GENOMIC DNA]</scope>
    <source>
        <strain evidence="5">BACA0444</strain>
    </source>
</reference>
<dbReference type="PANTHER" id="PTHR33393">
    <property type="entry name" value="POLYGLUTAMINE SYNTHESIS ACCESSORY PROTEIN RV0574C-RELATED"/>
    <property type="match status" value="1"/>
</dbReference>
<proteinExistence type="inferred from homology"/>
<feature type="domain" description="Capsule synthesis protein CapA" evidence="3">
    <location>
        <begin position="243"/>
        <end position="482"/>
    </location>
</feature>
<dbReference type="EMBL" id="JAVMIP010000002">
    <property type="protein sequence ID" value="MDS3859728.1"/>
    <property type="molecule type" value="Genomic_DNA"/>
</dbReference>
<organism evidence="4 5">
    <name type="scientific">Pseudocalidococcus azoricus BACA0444</name>
    <dbReference type="NCBI Taxonomy" id="2918990"/>
    <lineage>
        <taxon>Bacteria</taxon>
        <taxon>Bacillati</taxon>
        <taxon>Cyanobacteriota</taxon>
        <taxon>Cyanophyceae</taxon>
        <taxon>Acaryochloridales</taxon>
        <taxon>Thermosynechococcaceae</taxon>
        <taxon>Pseudocalidococcus</taxon>
        <taxon>Pseudocalidococcus azoricus</taxon>
    </lineage>
</organism>
<dbReference type="InterPro" id="IPR052169">
    <property type="entry name" value="CW_Biosynth-Accessory"/>
</dbReference>
<dbReference type="InterPro" id="IPR019079">
    <property type="entry name" value="Capsule_synth_CapA"/>
</dbReference>
<evidence type="ECO:0000313" key="5">
    <source>
        <dbReference type="Proteomes" id="UP001268256"/>
    </source>
</evidence>
<dbReference type="InterPro" id="IPR029052">
    <property type="entry name" value="Metallo-depent_PP-like"/>
</dbReference>
<keyword evidence="5" id="KW-1185">Reference proteome</keyword>
<evidence type="ECO:0000313" key="4">
    <source>
        <dbReference type="EMBL" id="MDS3859728.1"/>
    </source>
</evidence>
<protein>
    <submittedName>
        <fullName evidence="4">CapA family protein</fullName>
    </submittedName>
</protein>
<dbReference type="PANTHER" id="PTHR33393:SF11">
    <property type="entry name" value="POLYGLUTAMINE SYNTHESIS ACCESSORY PROTEIN RV0574C-RELATED"/>
    <property type="match status" value="1"/>
</dbReference>